<dbReference type="Proteomes" id="UP000252085">
    <property type="component" value="Unassembled WGS sequence"/>
</dbReference>
<reference evidence="2 3" key="1">
    <citation type="submission" date="2016-04" db="EMBL/GenBank/DDBJ databases">
        <authorList>
            <person name="Evans L.H."/>
            <person name="Alamgir A."/>
            <person name="Owens N."/>
            <person name="Weber N.D."/>
            <person name="Virtaneva K."/>
            <person name="Barbian K."/>
            <person name="Babar A."/>
            <person name="Rosenke K."/>
        </authorList>
    </citation>
    <scope>NUCLEOTIDE SEQUENCE [LARGE SCALE GENOMIC DNA]</scope>
    <source>
        <strain evidence="2">NIES-2108</strain>
    </source>
</reference>
<evidence type="ECO:0000256" key="1">
    <source>
        <dbReference type="SAM" id="Coils"/>
    </source>
</evidence>
<evidence type="ECO:0000313" key="2">
    <source>
        <dbReference type="EMBL" id="RCJ32056.1"/>
    </source>
</evidence>
<protein>
    <submittedName>
        <fullName evidence="2">Uncharacterized protein</fullName>
    </submittedName>
</protein>
<feature type="coiled-coil region" evidence="1">
    <location>
        <begin position="13"/>
        <end position="82"/>
    </location>
</feature>
<sequence>MTHAQPEDTRQLIENLARQQANTQQQLDSFIETATSVLARSAVLDGVVLELRESTENLQHNFEQHQRNFEQHQRNFEEHQRTTNAALASLEAILVQLVGRLP</sequence>
<keyword evidence="1" id="KW-0175">Coiled coil</keyword>
<evidence type="ECO:0000313" key="3">
    <source>
        <dbReference type="Proteomes" id="UP000252085"/>
    </source>
</evidence>
<dbReference type="EMBL" id="LXQE01000169">
    <property type="protein sequence ID" value="RCJ32056.1"/>
    <property type="molecule type" value="Genomic_DNA"/>
</dbReference>
<dbReference type="AlphaFoldDB" id="A0A367R6D9"/>
<gene>
    <name evidence="2" type="ORF">A6769_28850</name>
</gene>
<accession>A0A367R6D9</accession>
<proteinExistence type="predicted"/>
<organism evidence="2 3">
    <name type="scientific">Nostoc punctiforme NIES-2108</name>
    <dbReference type="NCBI Taxonomy" id="1356359"/>
    <lineage>
        <taxon>Bacteria</taxon>
        <taxon>Bacillati</taxon>
        <taxon>Cyanobacteriota</taxon>
        <taxon>Cyanophyceae</taxon>
        <taxon>Nostocales</taxon>
        <taxon>Nostocaceae</taxon>
        <taxon>Nostoc</taxon>
    </lineage>
</organism>
<comment type="caution">
    <text evidence="2">The sequence shown here is derived from an EMBL/GenBank/DDBJ whole genome shotgun (WGS) entry which is preliminary data.</text>
</comment>
<name>A0A367R6D9_NOSPU</name>